<organism evidence="3 4">
    <name type="scientific">Cyclostephanos tholiformis</name>
    <dbReference type="NCBI Taxonomy" id="382380"/>
    <lineage>
        <taxon>Eukaryota</taxon>
        <taxon>Sar</taxon>
        <taxon>Stramenopiles</taxon>
        <taxon>Ochrophyta</taxon>
        <taxon>Bacillariophyta</taxon>
        <taxon>Coscinodiscophyceae</taxon>
        <taxon>Thalassiosirophycidae</taxon>
        <taxon>Stephanodiscales</taxon>
        <taxon>Stephanodiscaceae</taxon>
        <taxon>Cyclostephanos</taxon>
    </lineage>
</organism>
<keyword evidence="2" id="KW-0472">Membrane</keyword>
<reference evidence="3 4" key="1">
    <citation type="submission" date="2024-10" db="EMBL/GenBank/DDBJ databases">
        <title>Updated reference genomes for cyclostephanoid diatoms.</title>
        <authorList>
            <person name="Roberts W.R."/>
            <person name="Alverson A.J."/>
        </authorList>
    </citation>
    <scope>NUCLEOTIDE SEQUENCE [LARGE SCALE GENOMIC DNA]</scope>
    <source>
        <strain evidence="3 4">AJA228-03</strain>
    </source>
</reference>
<evidence type="ECO:0000313" key="3">
    <source>
        <dbReference type="EMBL" id="KAL3811325.1"/>
    </source>
</evidence>
<accession>A0ABD3RE86</accession>
<feature type="region of interest" description="Disordered" evidence="1">
    <location>
        <begin position="90"/>
        <end position="152"/>
    </location>
</feature>
<sequence length="284" mass="30787">MFAKQDPSPRTEAALRHLRRLRPLDGYAVECYLASNGRNQERSDSRRGIDDIVHDRTSGHVVGIRVYTSTGEVGRGVVLVDEHGRIRGDDASTVTVRMNDVPSTATAGTSSIPSSISSSGKRRDGDGGSTSSSSSSTADAARRTTRTRSSTGGNDELLVRYGLVANVLVLIGLAVAYVYASSNRPSNNTFDAKRELKRAMRGEHLPVEDRPRNFLERGLNRLAASVTTELATSLGYGVSLTDCLGAATLACVTVPCNGVEYYWIGIFGKWRFLGQRETSRNRND</sequence>
<dbReference type="AlphaFoldDB" id="A0ABD3RE86"/>
<feature type="compositionally biased region" description="Low complexity" evidence="1">
    <location>
        <begin position="103"/>
        <end position="119"/>
    </location>
</feature>
<keyword evidence="4" id="KW-1185">Reference proteome</keyword>
<dbReference type="EMBL" id="JALLPB020000267">
    <property type="protein sequence ID" value="KAL3811325.1"/>
    <property type="molecule type" value="Genomic_DNA"/>
</dbReference>
<keyword evidence="2" id="KW-1133">Transmembrane helix</keyword>
<name>A0ABD3RE86_9STRA</name>
<feature type="transmembrane region" description="Helical" evidence="2">
    <location>
        <begin position="158"/>
        <end position="180"/>
    </location>
</feature>
<feature type="compositionally biased region" description="Low complexity" evidence="1">
    <location>
        <begin position="129"/>
        <end position="139"/>
    </location>
</feature>
<protein>
    <submittedName>
        <fullName evidence="3">Uncharacterized protein</fullName>
    </submittedName>
</protein>
<proteinExistence type="predicted"/>
<evidence type="ECO:0000256" key="1">
    <source>
        <dbReference type="SAM" id="MobiDB-lite"/>
    </source>
</evidence>
<gene>
    <name evidence="3" type="ORF">ACHAXA_007390</name>
</gene>
<dbReference type="Proteomes" id="UP001530377">
    <property type="component" value="Unassembled WGS sequence"/>
</dbReference>
<comment type="caution">
    <text evidence="3">The sequence shown here is derived from an EMBL/GenBank/DDBJ whole genome shotgun (WGS) entry which is preliminary data.</text>
</comment>
<keyword evidence="2" id="KW-0812">Transmembrane</keyword>
<evidence type="ECO:0000313" key="4">
    <source>
        <dbReference type="Proteomes" id="UP001530377"/>
    </source>
</evidence>
<evidence type="ECO:0000256" key="2">
    <source>
        <dbReference type="SAM" id="Phobius"/>
    </source>
</evidence>